<dbReference type="OrthoDB" id="408631at2759"/>
<dbReference type="GO" id="GO:0005829">
    <property type="term" value="C:cytosol"/>
    <property type="evidence" value="ECO:0007669"/>
    <property type="project" value="TreeGrafter"/>
</dbReference>
<evidence type="ECO:0000259" key="1">
    <source>
        <dbReference type="Pfam" id="PF07859"/>
    </source>
</evidence>
<dbReference type="GO" id="GO:0004806">
    <property type="term" value="F:triacylglycerol lipase activity"/>
    <property type="evidence" value="ECO:0007669"/>
    <property type="project" value="TreeGrafter"/>
</dbReference>
<name>A0A8K1CJZ5_PYTOL</name>
<sequence length="738" mass="83509">MEDDPTRPAVIVPALLASSGLTPSPTATFQPSLRSQSSVQLYGFIESCIPPASTALQEITDEEELRAKGHDTLLNTCKSVLACIQILRRIIREYAYGRMGRELQHLSLTVASFERVLYTFIKEEIIMASKKYNQQERIDFRSKTALKDVIPLIPRDERYTILSGGVASLLRHATKSLDETRQVLEELQSSYDPKWEKRWSLSSFAILSITFFVYKRFAKRTSFRNFLIQVFPSRQMMKWALVALVCLDYWNRCMYRFSNLRRIKIHHSRVLMALRLFLLCQHVLQRARPISNASDHRLLIDSPMESDIDDDLKNATTLLVERVPLPAEYYDRSSEPVGFTAFKIGTSVLTASSALTHAILGRRNKKLFEVFGPMFVLCMVPFYTIRNRQALRYTTRILIDSPSVDVIRMGWRLFGESRLVKFLTKLQCPSIPVFEEQFLRVDGSSCSKKRQNDSDIGIYLYSARPMASVRAGTWADASVPLTAQMISCGLPSSRPVLLYIHGGGFFGRFIAKDYYNLSVWARKLGAVIVYVDYGLAPEMQYPTSLEQCITVYKWILDGGLGFIPTKIAFFGESAGGNMAASLCVYCIKNGLKLPDGSVLMFPALNLHLSPSPSRFLHQSDPVLPRGILELALNSYYPHHGHSNQYKHNIHDPLVSPGLAEDGLLSKFPPTALVVGDLDPLLDDSVDFYTRLSYLNVPATLKIYSGLSHGFLIYGDLVPEAQRAIDETCDRVQNWLRLR</sequence>
<gene>
    <name evidence="2" type="ORF">Poli38472_009183</name>
</gene>
<evidence type="ECO:0000313" key="3">
    <source>
        <dbReference type="Proteomes" id="UP000794436"/>
    </source>
</evidence>
<dbReference type="Pfam" id="PF07859">
    <property type="entry name" value="Abhydrolase_3"/>
    <property type="match status" value="1"/>
</dbReference>
<feature type="domain" description="Alpha/beta hydrolase fold-3" evidence="1">
    <location>
        <begin position="497"/>
        <end position="711"/>
    </location>
</feature>
<accession>A0A8K1CJZ5</accession>
<organism evidence="2 3">
    <name type="scientific">Pythium oligandrum</name>
    <name type="common">Mycoparasitic fungus</name>
    <dbReference type="NCBI Taxonomy" id="41045"/>
    <lineage>
        <taxon>Eukaryota</taxon>
        <taxon>Sar</taxon>
        <taxon>Stramenopiles</taxon>
        <taxon>Oomycota</taxon>
        <taxon>Peronosporomycetes</taxon>
        <taxon>Pythiales</taxon>
        <taxon>Pythiaceae</taxon>
        <taxon>Pythium</taxon>
    </lineage>
</organism>
<dbReference type="GO" id="GO:0004771">
    <property type="term" value="F:sterol ester esterase activity"/>
    <property type="evidence" value="ECO:0007669"/>
    <property type="project" value="TreeGrafter"/>
</dbReference>
<dbReference type="InterPro" id="IPR029058">
    <property type="entry name" value="AB_hydrolase_fold"/>
</dbReference>
<proteinExistence type="predicted"/>
<keyword evidence="3" id="KW-1185">Reference proteome</keyword>
<reference evidence="2" key="1">
    <citation type="submission" date="2019-03" db="EMBL/GenBank/DDBJ databases">
        <title>Long read genome sequence of the mycoparasitic Pythium oligandrum ATCC 38472 isolated from sugarbeet rhizosphere.</title>
        <authorList>
            <person name="Gaulin E."/>
        </authorList>
    </citation>
    <scope>NUCLEOTIDE SEQUENCE</scope>
    <source>
        <strain evidence="2">ATCC 38472_TT</strain>
    </source>
</reference>
<dbReference type="PANTHER" id="PTHR23025">
    <property type="entry name" value="TRIACYLGLYCEROL LIPASE"/>
    <property type="match status" value="1"/>
</dbReference>
<comment type="caution">
    <text evidence="2">The sequence shown here is derived from an EMBL/GenBank/DDBJ whole genome shotgun (WGS) entry which is preliminary data.</text>
</comment>
<dbReference type="GO" id="GO:0019433">
    <property type="term" value="P:triglyceride catabolic process"/>
    <property type="evidence" value="ECO:0007669"/>
    <property type="project" value="TreeGrafter"/>
</dbReference>
<dbReference type="Proteomes" id="UP000794436">
    <property type="component" value="Unassembled WGS sequence"/>
</dbReference>
<dbReference type="PANTHER" id="PTHR23025:SF3">
    <property type="entry name" value="HORMONE-SENSITIVE LIPASE"/>
    <property type="match status" value="1"/>
</dbReference>
<dbReference type="AlphaFoldDB" id="A0A8K1CJZ5"/>
<dbReference type="EMBL" id="SPLM01000038">
    <property type="protein sequence ID" value="TMW65016.1"/>
    <property type="molecule type" value="Genomic_DNA"/>
</dbReference>
<evidence type="ECO:0000313" key="2">
    <source>
        <dbReference type="EMBL" id="TMW65016.1"/>
    </source>
</evidence>
<dbReference type="SUPFAM" id="SSF53474">
    <property type="entry name" value="alpha/beta-Hydrolases"/>
    <property type="match status" value="1"/>
</dbReference>
<dbReference type="Gene3D" id="3.40.50.1820">
    <property type="entry name" value="alpha/beta hydrolase"/>
    <property type="match status" value="1"/>
</dbReference>
<protein>
    <recommendedName>
        <fullName evidence="1">Alpha/beta hydrolase fold-3 domain-containing protein</fullName>
    </recommendedName>
</protein>
<dbReference type="InterPro" id="IPR013094">
    <property type="entry name" value="AB_hydrolase_3"/>
</dbReference>